<organism evidence="4 5">
    <name type="scientific">Paenibacillus hexagrammi</name>
    <dbReference type="NCBI Taxonomy" id="2908839"/>
    <lineage>
        <taxon>Bacteria</taxon>
        <taxon>Bacillati</taxon>
        <taxon>Bacillota</taxon>
        <taxon>Bacilli</taxon>
        <taxon>Bacillales</taxon>
        <taxon>Paenibacillaceae</taxon>
        <taxon>Paenibacillus</taxon>
    </lineage>
</organism>
<dbReference type="RefSeq" id="WP_235121167.1">
    <property type="nucleotide sequence ID" value="NZ_CP090978.1"/>
</dbReference>
<feature type="domain" description="Copper amine oxidase-like N-terminal" evidence="3">
    <location>
        <begin position="149"/>
        <end position="188"/>
    </location>
</feature>
<dbReference type="InterPro" id="IPR036582">
    <property type="entry name" value="Mao_N_sf"/>
</dbReference>
<accession>A0ABY3SL53</accession>
<sequence>MSLRNRFKTIAALSLAALVGLSSQAFAAQTAEEIEVYQAPMHFTFDDKEYAPPEGQEGFIYEGSTYVPLRFVSYSLGKGVRWDSETYTVSIAEPKADEQITISEYKLNAQVKSNKMEKLDTTSLVPSALSAYREQVNYMFDGVKKQPSEDLPGFIINDTLYVPIRFFSESVGKEINWDPETYTVSAKTSVNKPTEGEKSEDPKVETTEPAVGGGGGFGGGAGGGIVTKPSYESLTSDAEAKMNNLKSSCKTELYAIYDEFKQTGDLSLIDKANAAVTKCDSKFDQILNDLSSKLSNNGYDTSVIQTYRDAYEAEKEAEKAKILN</sequence>
<dbReference type="Proteomes" id="UP001649230">
    <property type="component" value="Chromosome"/>
</dbReference>
<feature type="compositionally biased region" description="Basic and acidic residues" evidence="1">
    <location>
        <begin position="194"/>
        <end position="206"/>
    </location>
</feature>
<name>A0ABY3SL53_9BACL</name>
<gene>
    <name evidence="4" type="ORF">L0M14_05290</name>
</gene>
<feature type="region of interest" description="Disordered" evidence="1">
    <location>
        <begin position="186"/>
        <end position="219"/>
    </location>
</feature>
<evidence type="ECO:0000256" key="2">
    <source>
        <dbReference type="SAM" id="SignalP"/>
    </source>
</evidence>
<protein>
    <submittedName>
        <fullName evidence="4">Copper amine oxidase N-terminal domain-containing protein</fullName>
    </submittedName>
</protein>
<evidence type="ECO:0000313" key="5">
    <source>
        <dbReference type="Proteomes" id="UP001649230"/>
    </source>
</evidence>
<evidence type="ECO:0000259" key="3">
    <source>
        <dbReference type="Pfam" id="PF07833"/>
    </source>
</evidence>
<dbReference type="Gene3D" id="3.30.457.10">
    <property type="entry name" value="Copper amine oxidase-like, N-terminal domain"/>
    <property type="match status" value="1"/>
</dbReference>
<evidence type="ECO:0000256" key="1">
    <source>
        <dbReference type="SAM" id="MobiDB-lite"/>
    </source>
</evidence>
<reference evidence="4 5" key="1">
    <citation type="journal article" date="2024" name="Int. J. Syst. Evol. Microbiol.">
        <title>Paenibacillus hexagrammi sp. nov., a novel bacterium isolated from the gut content of Hexagrammos agrammus.</title>
        <authorList>
            <person name="Jung H.K."/>
            <person name="Kim D.G."/>
            <person name="Zin H."/>
            <person name="Park J."/>
            <person name="Jung H."/>
            <person name="Kim Y.O."/>
            <person name="Kong H.J."/>
            <person name="Kim J.W."/>
            <person name="Kim Y.S."/>
        </authorList>
    </citation>
    <scope>NUCLEOTIDE SEQUENCE [LARGE SCALE GENOMIC DNA]</scope>
    <source>
        <strain evidence="4 5">YPD9-1</strain>
    </source>
</reference>
<feature type="signal peptide" evidence="2">
    <location>
        <begin position="1"/>
        <end position="27"/>
    </location>
</feature>
<keyword evidence="5" id="KW-1185">Reference proteome</keyword>
<evidence type="ECO:0000313" key="4">
    <source>
        <dbReference type="EMBL" id="UJF34593.1"/>
    </source>
</evidence>
<dbReference type="SUPFAM" id="SSF55383">
    <property type="entry name" value="Copper amine oxidase, domain N"/>
    <property type="match status" value="1"/>
</dbReference>
<keyword evidence="2" id="KW-0732">Signal</keyword>
<feature type="chain" id="PRO_5045542709" evidence="2">
    <location>
        <begin position="28"/>
        <end position="324"/>
    </location>
</feature>
<dbReference type="EMBL" id="CP090978">
    <property type="protein sequence ID" value="UJF34593.1"/>
    <property type="molecule type" value="Genomic_DNA"/>
</dbReference>
<feature type="domain" description="Copper amine oxidase-like N-terminal" evidence="3">
    <location>
        <begin position="56"/>
        <end position="115"/>
    </location>
</feature>
<proteinExistence type="predicted"/>
<dbReference type="InterPro" id="IPR012854">
    <property type="entry name" value="Cu_amine_oxidase-like_N"/>
</dbReference>
<dbReference type="Pfam" id="PF07833">
    <property type="entry name" value="Cu_amine_oxidN1"/>
    <property type="match status" value="2"/>
</dbReference>